<dbReference type="Pfam" id="PF17766">
    <property type="entry name" value="fn3_6"/>
    <property type="match status" value="1"/>
</dbReference>
<reference evidence="4" key="2">
    <citation type="submission" date="2022-01" db="EMBL/GenBank/DDBJ databases">
        <authorList>
            <person name="Yamashiro T."/>
            <person name="Shiraishi A."/>
            <person name="Satake H."/>
            <person name="Nakayama K."/>
        </authorList>
    </citation>
    <scope>NUCLEOTIDE SEQUENCE</scope>
</reference>
<evidence type="ECO:0000313" key="4">
    <source>
        <dbReference type="EMBL" id="GJT77684.1"/>
    </source>
</evidence>
<protein>
    <submittedName>
        <fullName evidence="4">Peptidase S8/S53 domain-containing protein</fullName>
    </submittedName>
</protein>
<sequence length="341" mass="37283">MGFHAVGKELKLIDVMRIRCIGDVDVLVGSAMGEAVLPSSHVGYREGVAIKKYLNSTSAPVATIIQRGTVLGVNRLHCVTVFSLSRGPNIASPGILKPDIVGPGVDILADWHKSVDNNTDEERSSLQTYLPLAWSRGVSKANDPGLILDIKPDDYIPYLCGLGYTPKQVQIIVKKTVSCSKTIPEAQLNYPSFVVELKRCERKEYTRILTNVGWENSTYTIGDISPPQGVDIEVLSHSQQLSFTALHQSSVESINICEAVRIVYEKKGQQANALWLLQCLQKPRLNGTIQELVSSSLVIVDAIESESDKSLCFDEQGCKRSSIGGTLRSIEVIDLTNAARC</sequence>
<comment type="similarity">
    <text evidence="1">Belongs to the peptidase S8 family.</text>
</comment>
<dbReference type="PANTHER" id="PTHR10795">
    <property type="entry name" value="PROPROTEIN CONVERTASE SUBTILISIN/KEXIN"/>
    <property type="match status" value="1"/>
</dbReference>
<keyword evidence="5" id="KW-1185">Reference proteome</keyword>
<evidence type="ECO:0000259" key="3">
    <source>
        <dbReference type="Pfam" id="PF17766"/>
    </source>
</evidence>
<accession>A0ABQ5GQW7</accession>
<evidence type="ECO:0000256" key="1">
    <source>
        <dbReference type="ARBA" id="ARBA00011073"/>
    </source>
</evidence>
<reference evidence="4" key="1">
    <citation type="journal article" date="2022" name="Int. J. Mol. Sci.">
        <title>Draft Genome of Tanacetum Coccineum: Genomic Comparison of Closely Related Tanacetum-Family Plants.</title>
        <authorList>
            <person name="Yamashiro T."/>
            <person name="Shiraishi A."/>
            <person name="Nakayama K."/>
            <person name="Satake H."/>
        </authorList>
    </citation>
    <scope>NUCLEOTIDE SEQUENCE</scope>
</reference>
<evidence type="ECO:0000256" key="2">
    <source>
        <dbReference type="ARBA" id="ARBA00022729"/>
    </source>
</evidence>
<organism evidence="4 5">
    <name type="scientific">Tanacetum coccineum</name>
    <dbReference type="NCBI Taxonomy" id="301880"/>
    <lineage>
        <taxon>Eukaryota</taxon>
        <taxon>Viridiplantae</taxon>
        <taxon>Streptophyta</taxon>
        <taxon>Embryophyta</taxon>
        <taxon>Tracheophyta</taxon>
        <taxon>Spermatophyta</taxon>
        <taxon>Magnoliopsida</taxon>
        <taxon>eudicotyledons</taxon>
        <taxon>Gunneridae</taxon>
        <taxon>Pentapetalae</taxon>
        <taxon>asterids</taxon>
        <taxon>campanulids</taxon>
        <taxon>Asterales</taxon>
        <taxon>Asteraceae</taxon>
        <taxon>Asteroideae</taxon>
        <taxon>Anthemideae</taxon>
        <taxon>Anthemidinae</taxon>
        <taxon>Tanacetum</taxon>
    </lineage>
</organism>
<dbReference type="EMBL" id="BQNB010018734">
    <property type="protein sequence ID" value="GJT77684.1"/>
    <property type="molecule type" value="Genomic_DNA"/>
</dbReference>
<dbReference type="Gene3D" id="3.50.30.30">
    <property type="match status" value="1"/>
</dbReference>
<dbReference type="Proteomes" id="UP001151760">
    <property type="component" value="Unassembled WGS sequence"/>
</dbReference>
<feature type="domain" description="Subtilisin-like protease fibronectin type-III" evidence="3">
    <location>
        <begin position="187"/>
        <end position="250"/>
    </location>
</feature>
<evidence type="ECO:0000313" key="5">
    <source>
        <dbReference type="Proteomes" id="UP001151760"/>
    </source>
</evidence>
<keyword evidence="2" id="KW-0732">Signal</keyword>
<proteinExistence type="inferred from homology"/>
<dbReference type="InterPro" id="IPR045051">
    <property type="entry name" value="SBT"/>
</dbReference>
<dbReference type="Gene3D" id="2.60.40.2310">
    <property type="match status" value="1"/>
</dbReference>
<comment type="caution">
    <text evidence="4">The sequence shown here is derived from an EMBL/GenBank/DDBJ whole genome shotgun (WGS) entry which is preliminary data.</text>
</comment>
<name>A0ABQ5GQW7_9ASTR</name>
<dbReference type="InterPro" id="IPR041469">
    <property type="entry name" value="Subtilisin-like_FN3"/>
</dbReference>
<gene>
    <name evidence="4" type="ORF">Tco_1044409</name>
</gene>